<proteinExistence type="predicted"/>
<feature type="domain" description="DUF4082" evidence="1">
    <location>
        <begin position="685"/>
        <end position="844"/>
    </location>
</feature>
<dbReference type="Pfam" id="PF20254">
    <property type="entry name" value="DMFA2_C"/>
    <property type="match status" value="1"/>
</dbReference>
<name>A0ABW0SGU9_9RHOB</name>
<sequence length="870" mass="92756">MIEGVIALENAVLEGRAEQSYWDAPQSDQIEGFATEFSVDAGEAVRFKVNVNGAAADDLPYRMEIFRLGHYGGAGAREVAEILNPDGTVQPPPLWDEARALVDAGNWSVTDEWVVPADAVSGVYLARLQRLDAEGAPVEGATNQIPFVVREDDRAADIVLQTSDTTWHAYNAWAGNNGEAGPNFYGDPSGRVNHPPVADPGLGAQNRAYALSYNRPFITRGGGGAAWGGQNYLFGADYAAISWLEENGYDVSYISGVDTDRLGADYLLKYDAFISVGHDEYWSGDQRANVEAARDAGVHLLFWSGNEVYWKTRWEASISADGTAHRTLVCYKETWANADPNAAPEDYANLDPSSIWTGTWRDTRFLRARDEAGTYIAGGTAPDPISGLYPNCHCAENALTGQFFVADGTGEFGGALDVPASHGALRVWRNTAAADGEFDLAPGIIGYEWDLVPDDANRPPGLVELSETVLPWGQLVNDMGNLAAPGRATHNLTLYRAESGALVFGAGTVFWSWGLSDAHDGSPYDARAESAAIKQFTVNLLADMGVQPATPEPGLARARPSTDRAGARATLDGLPTHVPAQSPVLLTGTATDDDGDPATTDGVVALVEVSVDGGRSWHPAQGTTRWRYAWQPEAEGPHEIRARAIDDSLNVAGLALDGGRVQVTAPLRPATFSLFEATRPPQADTVVFDDGRSVQLGMRFQVGLPGEATGIRYWRTDADAGDSDIRLGHLWRDGDGALLGTATIASGSGQVGWQEGTLPEPVPLEPGTGYIVSYLTANDYLATSGFFAAANEAAFDGVEDGAFSDPFGVIRALPDAAPGGNGVFRYGGALVAPSETFVSSNYWVDLSFRPTVPEAHVDLRQSEDLASGPP</sequence>
<feature type="domain" description="N,N-dimethylformamidase beta subunit-like C-terminal" evidence="2">
    <location>
        <begin position="62"/>
        <end position="517"/>
    </location>
</feature>
<reference evidence="4" key="1">
    <citation type="journal article" date="2019" name="Int. J. Syst. Evol. Microbiol.">
        <title>The Global Catalogue of Microorganisms (GCM) 10K type strain sequencing project: providing services to taxonomists for standard genome sequencing and annotation.</title>
        <authorList>
            <consortium name="The Broad Institute Genomics Platform"/>
            <consortium name="The Broad Institute Genome Sequencing Center for Infectious Disease"/>
            <person name="Wu L."/>
            <person name="Ma J."/>
        </authorList>
    </citation>
    <scope>NUCLEOTIDE SEQUENCE [LARGE SCALE GENOMIC DNA]</scope>
    <source>
        <strain evidence="4">KACC 11588</strain>
    </source>
</reference>
<evidence type="ECO:0000313" key="3">
    <source>
        <dbReference type="EMBL" id="MFC5567934.1"/>
    </source>
</evidence>
<dbReference type="Gene3D" id="2.60.40.650">
    <property type="match status" value="1"/>
</dbReference>
<protein>
    <submittedName>
        <fullName evidence="3">N,N-dimethylformamidase beta subunit family domain-containing protein</fullName>
    </submittedName>
</protein>
<comment type="caution">
    <text evidence="3">The sequence shown here is derived from an EMBL/GenBank/DDBJ whole genome shotgun (WGS) entry which is preliminary data.</text>
</comment>
<organism evidence="3 4">
    <name type="scientific">Rubellimicrobium aerolatum</name>
    <dbReference type="NCBI Taxonomy" id="490979"/>
    <lineage>
        <taxon>Bacteria</taxon>
        <taxon>Pseudomonadati</taxon>
        <taxon>Pseudomonadota</taxon>
        <taxon>Alphaproteobacteria</taxon>
        <taxon>Rhodobacterales</taxon>
        <taxon>Roseobacteraceae</taxon>
        <taxon>Rubellimicrobium</taxon>
    </lineage>
</organism>
<dbReference type="SUPFAM" id="SSF81296">
    <property type="entry name" value="E set domains"/>
    <property type="match status" value="1"/>
</dbReference>
<dbReference type="Proteomes" id="UP001596056">
    <property type="component" value="Unassembled WGS sequence"/>
</dbReference>
<accession>A0ABW0SGU9</accession>
<evidence type="ECO:0000259" key="1">
    <source>
        <dbReference type="Pfam" id="PF13313"/>
    </source>
</evidence>
<dbReference type="InterPro" id="IPR046540">
    <property type="entry name" value="DMFA2_C"/>
</dbReference>
<dbReference type="RefSeq" id="WP_209842842.1">
    <property type="nucleotide sequence ID" value="NZ_JAGGJP010000019.1"/>
</dbReference>
<dbReference type="Pfam" id="PF13313">
    <property type="entry name" value="DUF4082"/>
    <property type="match status" value="1"/>
</dbReference>
<dbReference type="InterPro" id="IPR014756">
    <property type="entry name" value="Ig_E-set"/>
</dbReference>
<evidence type="ECO:0000259" key="2">
    <source>
        <dbReference type="Pfam" id="PF20254"/>
    </source>
</evidence>
<evidence type="ECO:0000313" key="4">
    <source>
        <dbReference type="Proteomes" id="UP001596056"/>
    </source>
</evidence>
<gene>
    <name evidence="3" type="ORF">ACFPOC_16090</name>
</gene>
<dbReference type="EMBL" id="JBHSNA010000022">
    <property type="protein sequence ID" value="MFC5567934.1"/>
    <property type="molecule type" value="Genomic_DNA"/>
</dbReference>
<keyword evidence="4" id="KW-1185">Reference proteome</keyword>
<dbReference type="InterPro" id="IPR025141">
    <property type="entry name" value="DUF4082"/>
</dbReference>